<dbReference type="AlphaFoldDB" id="A0A3P7L4E7"/>
<protein>
    <submittedName>
        <fullName evidence="2">Uncharacterized protein</fullName>
    </submittedName>
</protein>
<feature type="region of interest" description="Disordered" evidence="1">
    <location>
        <begin position="29"/>
        <end position="55"/>
    </location>
</feature>
<name>A0A3P7L4E7_STRVU</name>
<dbReference type="Proteomes" id="UP000270094">
    <property type="component" value="Unassembled WGS sequence"/>
</dbReference>
<evidence type="ECO:0000256" key="1">
    <source>
        <dbReference type="SAM" id="MobiDB-lite"/>
    </source>
</evidence>
<proteinExistence type="predicted"/>
<reference evidence="2 3" key="1">
    <citation type="submission" date="2018-11" db="EMBL/GenBank/DDBJ databases">
        <authorList>
            <consortium name="Pathogen Informatics"/>
        </authorList>
    </citation>
    <scope>NUCLEOTIDE SEQUENCE [LARGE SCALE GENOMIC DNA]</scope>
</reference>
<accession>A0A3P7L4E7</accession>
<dbReference type="OrthoDB" id="5861035at2759"/>
<evidence type="ECO:0000313" key="2">
    <source>
        <dbReference type="EMBL" id="VDM77585.1"/>
    </source>
</evidence>
<keyword evidence="3" id="KW-1185">Reference proteome</keyword>
<gene>
    <name evidence="2" type="ORF">SVUK_LOCUS12583</name>
</gene>
<evidence type="ECO:0000313" key="3">
    <source>
        <dbReference type="Proteomes" id="UP000270094"/>
    </source>
</evidence>
<dbReference type="EMBL" id="UYYB01099594">
    <property type="protein sequence ID" value="VDM77585.1"/>
    <property type="molecule type" value="Genomic_DNA"/>
</dbReference>
<organism evidence="2 3">
    <name type="scientific">Strongylus vulgaris</name>
    <name type="common">Blood worm</name>
    <dbReference type="NCBI Taxonomy" id="40348"/>
    <lineage>
        <taxon>Eukaryota</taxon>
        <taxon>Metazoa</taxon>
        <taxon>Ecdysozoa</taxon>
        <taxon>Nematoda</taxon>
        <taxon>Chromadorea</taxon>
        <taxon>Rhabditida</taxon>
        <taxon>Rhabditina</taxon>
        <taxon>Rhabditomorpha</taxon>
        <taxon>Strongyloidea</taxon>
        <taxon>Strongylidae</taxon>
        <taxon>Strongylus</taxon>
    </lineage>
</organism>
<sequence>MLPNFQLNLLTYAALLQQMQSQQQQLLQNQTAGVSGAPVTAPHANAPGPAPRAQRRRCGYDLTAPRYPASVEQSQHGKHAVMRYSVPGSPLCYTFEHLRTNSTYKVYRCRGCAAEKKNTMIAVVDDQFIGDPSSLPHVCLPFKTAQDKVDRLVYTECKKIRSNKKCASTSTRVAWQDMEDLIEECGGEDDTEKSDILHYFHRDGFSSRERTIRRAIRGPKDVSCSMGRVSDEHAVLANGSRFLQFQSPGLHMYYSLETIEVNFIQY</sequence>